<keyword evidence="3 10" id="KW-1134">Transmembrane beta strand</keyword>
<keyword evidence="16" id="KW-1185">Reference proteome</keyword>
<evidence type="ECO:0000313" key="15">
    <source>
        <dbReference type="EMBL" id="UUC44184.1"/>
    </source>
</evidence>
<protein>
    <submittedName>
        <fullName evidence="15">SusC/RagA family TonB-linked outer membrane protein</fullName>
    </submittedName>
</protein>
<keyword evidence="7 11" id="KW-0798">TonB box</keyword>
<dbReference type="EMBL" id="CP101751">
    <property type="protein sequence ID" value="UUC44184.1"/>
    <property type="molecule type" value="Genomic_DNA"/>
</dbReference>
<dbReference type="Gene3D" id="2.170.130.10">
    <property type="entry name" value="TonB-dependent receptor, plug domain"/>
    <property type="match status" value="1"/>
</dbReference>
<accession>A0ABY5IN56</accession>
<dbReference type="InterPro" id="IPR011662">
    <property type="entry name" value="Secretin/TonB_short_N"/>
</dbReference>
<dbReference type="InterPro" id="IPR012910">
    <property type="entry name" value="Plug_dom"/>
</dbReference>
<keyword evidence="4" id="KW-0406">Ion transport</keyword>
<feature type="domain" description="TonB-dependent receptor plug" evidence="14">
    <location>
        <begin position="224"/>
        <end position="328"/>
    </location>
</feature>
<dbReference type="InterPro" id="IPR008969">
    <property type="entry name" value="CarboxyPept-like_regulatory"/>
</dbReference>
<dbReference type="Gene3D" id="2.40.170.20">
    <property type="entry name" value="TonB-dependent receptor, beta-barrel domain"/>
    <property type="match status" value="1"/>
</dbReference>
<dbReference type="InterPro" id="IPR000531">
    <property type="entry name" value="Beta-barrel_TonB"/>
</dbReference>
<feature type="domain" description="Secretin/TonB short N-terminal" evidence="13">
    <location>
        <begin position="68"/>
        <end position="117"/>
    </location>
</feature>
<comment type="subcellular location">
    <subcellularLocation>
        <location evidence="1 10">Cell outer membrane</location>
        <topology evidence="1 10">Multi-pass membrane protein</topology>
    </subcellularLocation>
</comment>
<dbReference type="InterPro" id="IPR023996">
    <property type="entry name" value="TonB-dep_OMP_SusC/RagA"/>
</dbReference>
<evidence type="ECO:0000256" key="2">
    <source>
        <dbReference type="ARBA" id="ARBA00022448"/>
    </source>
</evidence>
<dbReference type="Pfam" id="PF07715">
    <property type="entry name" value="Plug"/>
    <property type="match status" value="1"/>
</dbReference>
<dbReference type="Pfam" id="PF07660">
    <property type="entry name" value="STN"/>
    <property type="match status" value="1"/>
</dbReference>
<evidence type="ECO:0000313" key="16">
    <source>
        <dbReference type="Proteomes" id="UP001059844"/>
    </source>
</evidence>
<evidence type="ECO:0000256" key="3">
    <source>
        <dbReference type="ARBA" id="ARBA00022452"/>
    </source>
</evidence>
<organism evidence="15 16">
    <name type="scientific">Flavobacterium cerinum</name>
    <dbReference type="NCBI Taxonomy" id="2502784"/>
    <lineage>
        <taxon>Bacteria</taxon>
        <taxon>Pseudomonadati</taxon>
        <taxon>Bacteroidota</taxon>
        <taxon>Flavobacteriia</taxon>
        <taxon>Flavobacteriales</taxon>
        <taxon>Flavobacteriaceae</taxon>
        <taxon>Flavobacterium</taxon>
    </lineage>
</organism>
<keyword evidence="4" id="KW-0410">Iron transport</keyword>
<proteinExistence type="inferred from homology"/>
<evidence type="ECO:0000256" key="6">
    <source>
        <dbReference type="ARBA" id="ARBA00023004"/>
    </source>
</evidence>
<dbReference type="Proteomes" id="UP001059844">
    <property type="component" value="Chromosome"/>
</dbReference>
<name>A0ABY5IN56_9FLAO</name>
<evidence type="ECO:0000256" key="5">
    <source>
        <dbReference type="ARBA" id="ARBA00022692"/>
    </source>
</evidence>
<evidence type="ECO:0000256" key="9">
    <source>
        <dbReference type="ARBA" id="ARBA00023237"/>
    </source>
</evidence>
<dbReference type="NCBIfam" id="TIGR04056">
    <property type="entry name" value="OMP_RagA_SusC"/>
    <property type="match status" value="1"/>
</dbReference>
<dbReference type="Pfam" id="PF00593">
    <property type="entry name" value="TonB_dep_Rec_b-barrel"/>
    <property type="match status" value="1"/>
</dbReference>
<evidence type="ECO:0000256" key="1">
    <source>
        <dbReference type="ARBA" id="ARBA00004571"/>
    </source>
</evidence>
<evidence type="ECO:0000259" key="14">
    <source>
        <dbReference type="Pfam" id="PF07715"/>
    </source>
</evidence>
<keyword evidence="2 10" id="KW-0813">Transport</keyword>
<evidence type="ECO:0000256" key="7">
    <source>
        <dbReference type="ARBA" id="ARBA00023077"/>
    </source>
</evidence>
<gene>
    <name evidence="15" type="ORF">NOX80_11120</name>
</gene>
<evidence type="ECO:0000259" key="12">
    <source>
        <dbReference type="Pfam" id="PF00593"/>
    </source>
</evidence>
<evidence type="ECO:0000256" key="11">
    <source>
        <dbReference type="RuleBase" id="RU003357"/>
    </source>
</evidence>
<comment type="similarity">
    <text evidence="10 11">Belongs to the TonB-dependent receptor family.</text>
</comment>
<evidence type="ECO:0000256" key="10">
    <source>
        <dbReference type="PROSITE-ProRule" id="PRU01360"/>
    </source>
</evidence>
<dbReference type="InterPro" id="IPR036942">
    <property type="entry name" value="Beta-barrel_TonB_sf"/>
</dbReference>
<dbReference type="RefSeq" id="WP_256549854.1">
    <property type="nucleotide sequence ID" value="NZ_CP101751.1"/>
</dbReference>
<dbReference type="SUPFAM" id="SSF56935">
    <property type="entry name" value="Porins"/>
    <property type="match status" value="1"/>
</dbReference>
<dbReference type="SUPFAM" id="SSF49464">
    <property type="entry name" value="Carboxypeptidase regulatory domain-like"/>
    <property type="match status" value="1"/>
</dbReference>
<sequence>MKISTKEKSGEPNQFTGLSPSTHLMQIVLCCLLLAVATFAAKAQNITVKYNNANIEDVFNAIKKQSGFQFLFTKSMLKDAKKVTIDVKAKPLQATLNDLFKDQPFTFEILDKTIVIKERKAENKQQDQSSIDVTGTVIDDQGNPLVGATVRAKDTGNGTYTDSNGNFTLRQIQPGQNLQIIYVGLTSLEIPAKPNIGKVQMISASNELDAVQISVSTGYQTLPKERATGSFTQVDNKTLNRNVGINIIDRLESLTSGLLLNRSLPNSSKIAIHGRSTLFASADPLIILDGFPYDGNLDQINPADIENISILKDAAAASIWGTRAGNGVVVITSKNGKRDQPLSVNINSTLTIAGKPDQDYLPQISSSDYVDLEAFMFSKNYYNSAINRLYSPISPAVELLKQRRNNQITEAQLTEGLNNLRSHNVRDDLSKYYYQPAVYQQYQMNMNGGSKNNWYYLSAGYDNNLQNNVGEKYDRLTLSARNTFALFNNRLKVSGDLGYNISNTYSVAGRYTPYTPYDRLADENGNALSVVTTTTLSDSYTSSPAVSKLLDWKYRPLDEVSSNFHREYTQFRINTSVDFEIIKGLNLTGSYQYLDENSDIATNYGANSFYTRNLINTYSTVTGDVVNRVIELGNIYNLGDTKNTSKIGRIQLNFNKTFSTDHEISAIAGFEGGDRRNSSFGQIMYGYSDATKTNRNDLIDPQKQYAIFYAPGGTGRINTSPNYSEQININQSFYANASYTYKQRYILSGSARQDKSNLFGVNTNQKGVPLWSAGLAWIVNKEDFYHLSWFPSLKIRATFGYSGNVDKTITGFLTLRKLNSSNDWGSQYSEITNPPNPDLKWEQVKTYNIGIDFATKENRISGSVDLYQKSAFDLIGNSPIAMQSGLTQFKGNSANLRTRGIDVILNSRNLIGQFAWNTSLLFNYNTDKVTNYKVRQSSNENIISSNANNPLEGYPYHAIYSYPYAGLDATGSPMGYFKGELSKNYATIINTLDPSQIKYHGSASPRYFGSVMNTFSYKNLELSINISFKLDYYFRRSNVFLGQYSTALNQYIDYEKRWQKPGDELTTRVPALFYPVSSALTSFYRNSADHVERGDHIRLQDVRIGYSVAQKTLKKLPFKAIYAFAYAKNLGLIWRKNNIGVDPDYGTRLLRDPLSLSFGLNLKL</sequence>
<dbReference type="NCBIfam" id="TIGR04057">
    <property type="entry name" value="SusC_RagA_signa"/>
    <property type="match status" value="1"/>
</dbReference>
<keyword evidence="6" id="KW-0408">Iron</keyword>
<feature type="domain" description="TonB-dependent receptor-like beta-barrel" evidence="12">
    <location>
        <begin position="583"/>
        <end position="960"/>
    </location>
</feature>
<keyword evidence="8 10" id="KW-0472">Membrane</keyword>
<reference evidence="15" key="1">
    <citation type="submission" date="2022-07" db="EMBL/GenBank/DDBJ databases">
        <title>Isolation, identification, and degradation of a PFOSA degrading strain from sewage treatment plant.</title>
        <authorList>
            <person name="Zhang L."/>
            <person name="Huo Y."/>
        </authorList>
    </citation>
    <scope>NUCLEOTIDE SEQUENCE</scope>
    <source>
        <strain evidence="15">C1</strain>
    </source>
</reference>
<keyword evidence="5 10" id="KW-0812">Transmembrane</keyword>
<dbReference type="PROSITE" id="PS52016">
    <property type="entry name" value="TONB_DEPENDENT_REC_3"/>
    <property type="match status" value="1"/>
</dbReference>
<keyword evidence="9 10" id="KW-0998">Cell outer membrane</keyword>
<dbReference type="InterPro" id="IPR037066">
    <property type="entry name" value="Plug_dom_sf"/>
</dbReference>
<evidence type="ECO:0000256" key="4">
    <source>
        <dbReference type="ARBA" id="ARBA00022496"/>
    </source>
</evidence>
<evidence type="ECO:0000256" key="8">
    <source>
        <dbReference type="ARBA" id="ARBA00023136"/>
    </source>
</evidence>
<dbReference type="InterPro" id="IPR039426">
    <property type="entry name" value="TonB-dep_rcpt-like"/>
</dbReference>
<dbReference type="InterPro" id="IPR023997">
    <property type="entry name" value="TonB-dep_OMP_SusC/RagA_CS"/>
</dbReference>
<dbReference type="Gene3D" id="2.60.40.1120">
    <property type="entry name" value="Carboxypeptidase-like, regulatory domain"/>
    <property type="match status" value="1"/>
</dbReference>
<dbReference type="Pfam" id="PF13715">
    <property type="entry name" value="CarbopepD_reg_2"/>
    <property type="match status" value="1"/>
</dbReference>
<evidence type="ECO:0000259" key="13">
    <source>
        <dbReference type="Pfam" id="PF07660"/>
    </source>
</evidence>